<protein>
    <submittedName>
        <fullName evidence="1">Uncharacterized protein</fullName>
    </submittedName>
</protein>
<dbReference type="Proteomes" id="UP000762703">
    <property type="component" value="Unassembled WGS sequence"/>
</dbReference>
<dbReference type="EMBL" id="SUTE01000071">
    <property type="protein sequence ID" value="MBE6505779.1"/>
    <property type="molecule type" value="Genomic_DNA"/>
</dbReference>
<sequence>MNNNFKTIKNELDKVQSLILENNYLQSKYPDKKEELELRLYSLKSLESEMFEALEKECVNIKYGNICH</sequence>
<accession>A0A8T3VCD6</accession>
<name>A0A8T3VCD6_9EURY</name>
<reference evidence="1" key="1">
    <citation type="submission" date="2019-04" db="EMBL/GenBank/DDBJ databases">
        <title>Evolution of Biomass-Degrading Anaerobic Consortia Revealed by Metagenomics.</title>
        <authorList>
            <person name="Peng X."/>
        </authorList>
    </citation>
    <scope>NUCLEOTIDE SEQUENCE</scope>
    <source>
        <strain evidence="1">SIG12</strain>
    </source>
</reference>
<gene>
    <name evidence="1" type="ORF">E7Z73_08610</name>
</gene>
<comment type="caution">
    <text evidence="1">The sequence shown here is derived from an EMBL/GenBank/DDBJ whole genome shotgun (WGS) entry which is preliminary data.</text>
</comment>
<organism evidence="1 2">
    <name type="scientific">Methanobrevibacter millerae</name>
    <dbReference type="NCBI Taxonomy" id="230361"/>
    <lineage>
        <taxon>Archaea</taxon>
        <taxon>Methanobacteriati</taxon>
        <taxon>Methanobacteriota</taxon>
        <taxon>Methanomada group</taxon>
        <taxon>Methanobacteria</taxon>
        <taxon>Methanobacteriales</taxon>
        <taxon>Methanobacteriaceae</taxon>
        <taxon>Methanobrevibacter</taxon>
    </lineage>
</organism>
<proteinExistence type="predicted"/>
<evidence type="ECO:0000313" key="1">
    <source>
        <dbReference type="EMBL" id="MBE6505779.1"/>
    </source>
</evidence>
<dbReference type="AlphaFoldDB" id="A0A8T3VCD6"/>
<dbReference type="RefSeq" id="WP_303737432.1">
    <property type="nucleotide sequence ID" value="NZ_SUTE01000071.1"/>
</dbReference>
<evidence type="ECO:0000313" key="2">
    <source>
        <dbReference type="Proteomes" id="UP000762703"/>
    </source>
</evidence>